<dbReference type="OrthoDB" id="1653343at2"/>
<proteinExistence type="predicted"/>
<protein>
    <submittedName>
        <fullName evidence="1">Tetratricopeptide repeat protein</fullName>
    </submittedName>
</protein>
<dbReference type="InterPro" id="IPR028994">
    <property type="entry name" value="Integrin_alpha_N"/>
</dbReference>
<dbReference type="SUPFAM" id="SSF69318">
    <property type="entry name" value="Integrin alpha N-terminal domain"/>
    <property type="match status" value="1"/>
</dbReference>
<reference evidence="1 2" key="1">
    <citation type="submission" date="2019-05" db="EMBL/GenBank/DDBJ databases">
        <title>Psychrobacillus vulpis sp. nov., a new species isolated from feces of a red fox that inhabits in The Tablas de Daimiel Natural Park, Albacete, Spain.</title>
        <authorList>
            <person name="Rodriguez M."/>
            <person name="Reina J.C."/>
            <person name="Bejar V."/>
            <person name="Llamas I."/>
        </authorList>
    </citation>
    <scope>NUCLEOTIDE SEQUENCE [LARGE SCALE GENOMIC DNA]</scope>
    <source>
        <strain evidence="1 2">NHI-2</strain>
    </source>
</reference>
<sequence length="296" mass="33745">MKTNDFSYYWYYLADAQMKAGDLDQALISIDKALTFSSPYPSKEVLTEKRQEILNHQGTTNPHNQVVINWAMGDVTGDGVRDTVYLTGEKTEGSPFWKNITLVILNGKTNMYERISLKENMGYNPTIFLGDFTGDRVDDIQIVIDTGGSGGTIYSYVFAFLEGKMKPIFDTDVYNEYSKYEVHYQDHYKATVTSSNPKKEYTLDLTYKGEEYLSEIYNPDGTLKSPIEGWVDPISGLYPIDYARDGTYELLSYQEVAGRYHADGLGFVQNEWKWNGREFVIDRQSVSIFGKDLNAS</sequence>
<evidence type="ECO:0000313" key="2">
    <source>
        <dbReference type="Proteomes" id="UP000318937"/>
    </source>
</evidence>
<dbReference type="EMBL" id="VDGG01000074">
    <property type="protein sequence ID" value="TQR05131.1"/>
    <property type="molecule type" value="Genomic_DNA"/>
</dbReference>
<gene>
    <name evidence="1" type="ORF">FG383_19880</name>
</gene>
<evidence type="ECO:0000313" key="1">
    <source>
        <dbReference type="EMBL" id="TQR05131.1"/>
    </source>
</evidence>
<name>A0A544SIY5_9BACI</name>
<organism evidence="1 2">
    <name type="scientific">Psychrobacillus soli</name>
    <dbReference type="NCBI Taxonomy" id="1543965"/>
    <lineage>
        <taxon>Bacteria</taxon>
        <taxon>Bacillati</taxon>
        <taxon>Bacillota</taxon>
        <taxon>Bacilli</taxon>
        <taxon>Bacillales</taxon>
        <taxon>Bacillaceae</taxon>
        <taxon>Psychrobacillus</taxon>
    </lineage>
</organism>
<accession>A0A544SIY5</accession>
<dbReference type="Proteomes" id="UP000318937">
    <property type="component" value="Unassembled WGS sequence"/>
</dbReference>
<dbReference type="AlphaFoldDB" id="A0A544SIY5"/>
<keyword evidence="2" id="KW-1185">Reference proteome</keyword>
<comment type="caution">
    <text evidence="1">The sequence shown here is derived from an EMBL/GenBank/DDBJ whole genome shotgun (WGS) entry which is preliminary data.</text>
</comment>